<evidence type="ECO:0000313" key="3">
    <source>
        <dbReference type="Proteomes" id="UP000076935"/>
    </source>
</evidence>
<accession>A0A177LFC3</accession>
<keyword evidence="1" id="KW-0812">Transmembrane</keyword>
<keyword evidence="1" id="KW-1133">Transmembrane helix</keyword>
<proteinExistence type="predicted"/>
<reference evidence="2 3" key="1">
    <citation type="submission" date="2016-01" db="EMBL/GenBank/DDBJ databases">
        <title>Investigation of taxonomic status of Bacillus aminovorans.</title>
        <authorList>
            <person name="Verma A."/>
            <person name="Pal Y."/>
            <person name="Krishnamurthi S."/>
        </authorList>
    </citation>
    <scope>NUCLEOTIDE SEQUENCE [LARGE SCALE GENOMIC DNA]</scope>
    <source>
        <strain evidence="2 3">DSM 1314</strain>
    </source>
</reference>
<name>A0A177LFC3_9BACI</name>
<keyword evidence="3" id="KW-1185">Reference proteome</keyword>
<evidence type="ECO:0000256" key="1">
    <source>
        <dbReference type="SAM" id="Phobius"/>
    </source>
</evidence>
<keyword evidence="1" id="KW-0472">Membrane</keyword>
<dbReference type="AlphaFoldDB" id="A0A177LFC3"/>
<dbReference type="EMBL" id="LQWY01000002">
    <property type="protein sequence ID" value="OAH63251.1"/>
    <property type="molecule type" value="Genomic_DNA"/>
</dbReference>
<dbReference type="PANTHER" id="PTHR43478">
    <property type="entry name" value="NA+/H+ ANTIPORTER-RELATED"/>
    <property type="match status" value="1"/>
</dbReference>
<comment type="caution">
    <text evidence="2">The sequence shown here is derived from an EMBL/GenBank/DDBJ whole genome shotgun (WGS) entry which is preliminary data.</text>
</comment>
<protein>
    <recommendedName>
        <fullName evidence="4">Na+/H+ antiporter NhaC-like C-terminal domain-containing protein</fullName>
    </recommendedName>
</protein>
<feature type="transmembrane region" description="Helical" evidence="1">
    <location>
        <begin position="33"/>
        <end position="55"/>
    </location>
</feature>
<organism evidence="2 3">
    <name type="scientific">Domibacillus aminovorans</name>
    <dbReference type="NCBI Taxonomy" id="29332"/>
    <lineage>
        <taxon>Bacteria</taxon>
        <taxon>Bacillati</taxon>
        <taxon>Bacillota</taxon>
        <taxon>Bacilli</taxon>
        <taxon>Bacillales</taxon>
        <taxon>Bacillaceae</taxon>
        <taxon>Domibacillus</taxon>
    </lineage>
</organism>
<dbReference type="Proteomes" id="UP000076935">
    <property type="component" value="Unassembled WGS sequence"/>
</dbReference>
<gene>
    <name evidence="2" type="ORF">AWH49_06795</name>
</gene>
<feature type="transmembrane region" description="Helical" evidence="1">
    <location>
        <begin position="6"/>
        <end position="26"/>
    </location>
</feature>
<evidence type="ECO:0000313" key="2">
    <source>
        <dbReference type="EMBL" id="OAH63251.1"/>
    </source>
</evidence>
<evidence type="ECO:0008006" key="4">
    <source>
        <dbReference type="Google" id="ProtNLM"/>
    </source>
</evidence>
<dbReference type="PANTHER" id="PTHR43478:SF1">
    <property type="entry name" value="NA+_H+ ANTIPORTER NHAC-LIKE C-TERMINAL DOMAIN-CONTAINING PROTEIN"/>
    <property type="match status" value="1"/>
</dbReference>
<sequence>MENTIFSLLPPVLAIIMVIVTCRVLLSLGVGIIAAALLLVEFSIGKTASIVWSAFSDNVYTVTEGVFEWSMWNLYIIFFLLILGMITAFINIFGGSRAFGEWAVKRVKSRASAQVMAALLGILINDYFNALAVGQVSRPITDRY</sequence>
<feature type="transmembrane region" description="Helical" evidence="1">
    <location>
        <begin position="75"/>
        <end position="94"/>
    </location>
</feature>
<feature type="transmembrane region" description="Helical" evidence="1">
    <location>
        <begin position="115"/>
        <end position="136"/>
    </location>
</feature>
<dbReference type="RefSeq" id="WP_244886757.1">
    <property type="nucleotide sequence ID" value="NZ_JBCNAN010000078.1"/>
</dbReference>